<evidence type="ECO:0000313" key="1">
    <source>
        <dbReference type="EMBL" id="QRV14139.1"/>
    </source>
</evidence>
<dbReference type="AlphaFoldDB" id="A0A8T8DX80"/>
<reference evidence="1 2" key="1">
    <citation type="submission" date="2021-01" db="EMBL/GenBank/DDBJ databases">
        <title>Genome Sequence and Methylation Pattern of Haloterrigena salifodinae BOL5-1, An Extremely Halophilic Archaeon from a Bolivian Salt Mine.</title>
        <authorList>
            <person name="DasSarma P."/>
            <person name="Anton B.P."/>
            <person name="DasSarma S.L."/>
            <person name="von Ehrenheim H.A.L."/>
            <person name="Martinez F.L."/>
            <person name="Guzman D."/>
            <person name="Roberts R.J."/>
            <person name="DasSarma S."/>
        </authorList>
    </citation>
    <scope>NUCLEOTIDE SEQUENCE [LARGE SCALE GENOMIC DNA]</scope>
    <source>
        <strain evidence="1 2">BOL5-1</strain>
    </source>
</reference>
<dbReference type="RefSeq" id="WP_204747012.1">
    <property type="nucleotide sequence ID" value="NZ_CP069188.1"/>
</dbReference>
<dbReference type="GeneID" id="62876351"/>
<dbReference type="OrthoDB" id="330490at2157"/>
<accession>A0A8T8DX80</accession>
<proteinExistence type="predicted"/>
<keyword evidence="2" id="KW-1185">Reference proteome</keyword>
<dbReference type="KEGG" id="hsal:JMJ58_14465"/>
<sequence>MSSSCSRTAIVDSVTSLPMYTYGETLAAGDRPDVEVVFDRNASAVTLENSELVDR</sequence>
<name>A0A8T8DX80_9EURY</name>
<evidence type="ECO:0000313" key="2">
    <source>
        <dbReference type="Proteomes" id="UP000637819"/>
    </source>
</evidence>
<dbReference type="EMBL" id="CP069188">
    <property type="protein sequence ID" value="QRV14139.1"/>
    <property type="molecule type" value="Genomic_DNA"/>
</dbReference>
<gene>
    <name evidence="1" type="ORF">JMJ58_14465</name>
</gene>
<dbReference type="Proteomes" id="UP000637819">
    <property type="component" value="Chromosome"/>
</dbReference>
<organism evidence="1 2">
    <name type="scientific">Haloterrigena salifodinae</name>
    <dbReference type="NCBI Taxonomy" id="2675099"/>
    <lineage>
        <taxon>Archaea</taxon>
        <taxon>Methanobacteriati</taxon>
        <taxon>Methanobacteriota</taxon>
        <taxon>Stenosarchaea group</taxon>
        <taxon>Halobacteria</taxon>
        <taxon>Halobacteriales</taxon>
        <taxon>Natrialbaceae</taxon>
        <taxon>Haloterrigena</taxon>
    </lineage>
</organism>
<protein>
    <submittedName>
        <fullName evidence="1">Uncharacterized protein</fullName>
    </submittedName>
</protein>